<gene>
    <name evidence="7" type="ORF">BaRGS_00011280</name>
</gene>
<dbReference type="Gene3D" id="1.20.5.110">
    <property type="match status" value="2"/>
</dbReference>
<feature type="region of interest" description="Disordered" evidence="5">
    <location>
        <begin position="117"/>
        <end position="159"/>
    </location>
</feature>
<dbReference type="CDD" id="cd15856">
    <property type="entry name" value="SNARE_SNAP29C"/>
    <property type="match status" value="1"/>
</dbReference>
<dbReference type="PANTHER" id="PTHR19305">
    <property type="entry name" value="SYNAPTOSOMAL ASSOCIATED PROTEIN"/>
    <property type="match status" value="1"/>
</dbReference>
<dbReference type="Proteomes" id="UP001519460">
    <property type="component" value="Unassembled WGS sequence"/>
</dbReference>
<name>A0ABD0LDF0_9CAEN</name>
<sequence length="262" mass="29183">MARYGLGGSNPFEEEEDDFVHVPREEGRSPFENRRQQLSRMVDASEDRQLESTQRALASIYDSEAMGTATAEELLRQREVLNNIEKKTDEVNTTLTVSQRHINNIKSVFGGIKNWWAGKKDANQPPAEQRQSSSLDKFVKKSPTQPTAPGGLAWGDSSAGGVRDSDLDSRFLAGSSQSQYRGSGSGSLQYVQPITRSAREEELDRNLGMMSDGMSRLKGLALGLGDEIETQNQQLDRITPKVDKSNVLLEHQNQQMGRILKR</sequence>
<protein>
    <recommendedName>
        <fullName evidence="6">t-SNARE coiled-coil homology domain-containing protein</fullName>
    </recommendedName>
</protein>
<dbReference type="AlphaFoldDB" id="A0ABD0LDF0"/>
<dbReference type="PROSITE" id="PS50192">
    <property type="entry name" value="T_SNARE"/>
    <property type="match status" value="2"/>
</dbReference>
<accession>A0ABD0LDF0</accession>
<dbReference type="PANTHER" id="PTHR19305:SF9">
    <property type="entry name" value="SYNAPTOSOMAL-ASSOCIATED PROTEIN 29"/>
    <property type="match status" value="1"/>
</dbReference>
<evidence type="ECO:0000256" key="3">
    <source>
        <dbReference type="ARBA" id="ARBA00022927"/>
    </source>
</evidence>
<dbReference type="SUPFAM" id="SSF58038">
    <property type="entry name" value="SNARE fusion complex"/>
    <property type="match status" value="2"/>
</dbReference>
<evidence type="ECO:0000256" key="1">
    <source>
        <dbReference type="ARBA" id="ARBA00009480"/>
    </source>
</evidence>
<keyword evidence="8" id="KW-1185">Reference proteome</keyword>
<comment type="similarity">
    <text evidence="1">Belongs to the SNAP-25 family.</text>
</comment>
<evidence type="ECO:0000256" key="5">
    <source>
        <dbReference type="SAM" id="MobiDB-lite"/>
    </source>
</evidence>
<feature type="domain" description="T-SNARE coiled-coil homology" evidence="6">
    <location>
        <begin position="197"/>
        <end position="259"/>
    </location>
</feature>
<evidence type="ECO:0000256" key="4">
    <source>
        <dbReference type="ARBA" id="ARBA00023054"/>
    </source>
</evidence>
<keyword evidence="2" id="KW-0813">Transport</keyword>
<organism evidence="7 8">
    <name type="scientific">Batillaria attramentaria</name>
    <dbReference type="NCBI Taxonomy" id="370345"/>
    <lineage>
        <taxon>Eukaryota</taxon>
        <taxon>Metazoa</taxon>
        <taxon>Spiralia</taxon>
        <taxon>Lophotrochozoa</taxon>
        <taxon>Mollusca</taxon>
        <taxon>Gastropoda</taxon>
        <taxon>Caenogastropoda</taxon>
        <taxon>Sorbeoconcha</taxon>
        <taxon>Cerithioidea</taxon>
        <taxon>Batillariidae</taxon>
        <taxon>Batillaria</taxon>
    </lineage>
</organism>
<comment type="caution">
    <text evidence="7">The sequence shown here is derived from an EMBL/GenBank/DDBJ whole genome shotgun (WGS) entry which is preliminary data.</text>
</comment>
<dbReference type="GO" id="GO:0015031">
    <property type="term" value="P:protein transport"/>
    <property type="evidence" value="ECO:0007669"/>
    <property type="project" value="UniProtKB-KW"/>
</dbReference>
<evidence type="ECO:0000259" key="6">
    <source>
        <dbReference type="PROSITE" id="PS50192"/>
    </source>
</evidence>
<dbReference type="GO" id="GO:0005737">
    <property type="term" value="C:cytoplasm"/>
    <property type="evidence" value="ECO:0007669"/>
    <property type="project" value="UniProtKB-ARBA"/>
</dbReference>
<dbReference type="FunFam" id="1.20.5.110:FF:000041">
    <property type="entry name" value="Synaptosomal-associated protein 29"/>
    <property type="match status" value="1"/>
</dbReference>
<evidence type="ECO:0000256" key="2">
    <source>
        <dbReference type="ARBA" id="ARBA00022448"/>
    </source>
</evidence>
<evidence type="ECO:0000313" key="8">
    <source>
        <dbReference type="Proteomes" id="UP001519460"/>
    </source>
</evidence>
<feature type="region of interest" description="Disordered" evidence="5">
    <location>
        <begin position="1"/>
        <end position="50"/>
    </location>
</feature>
<keyword evidence="4" id="KW-0175">Coiled coil</keyword>
<proteinExistence type="inferred from homology"/>
<evidence type="ECO:0000313" key="7">
    <source>
        <dbReference type="EMBL" id="KAK7497438.1"/>
    </source>
</evidence>
<feature type="domain" description="T-SNARE coiled-coil homology" evidence="6">
    <location>
        <begin position="43"/>
        <end position="105"/>
    </location>
</feature>
<dbReference type="InterPro" id="IPR000727">
    <property type="entry name" value="T_SNARE_dom"/>
</dbReference>
<dbReference type="SMART" id="SM00397">
    <property type="entry name" value="t_SNARE"/>
    <property type="match status" value="2"/>
</dbReference>
<dbReference type="CDD" id="cd15887">
    <property type="entry name" value="SNARE_SNAP29N"/>
    <property type="match status" value="1"/>
</dbReference>
<dbReference type="EMBL" id="JACVVK020000058">
    <property type="protein sequence ID" value="KAK7497438.1"/>
    <property type="molecule type" value="Genomic_DNA"/>
</dbReference>
<feature type="compositionally biased region" description="Basic and acidic residues" evidence="5">
    <location>
        <begin position="19"/>
        <end position="35"/>
    </location>
</feature>
<reference evidence="7 8" key="1">
    <citation type="journal article" date="2023" name="Sci. Data">
        <title>Genome assembly of the Korean intertidal mud-creeper Batillaria attramentaria.</title>
        <authorList>
            <person name="Patra A.K."/>
            <person name="Ho P.T."/>
            <person name="Jun S."/>
            <person name="Lee S.J."/>
            <person name="Kim Y."/>
            <person name="Won Y.J."/>
        </authorList>
    </citation>
    <scope>NUCLEOTIDE SEQUENCE [LARGE SCALE GENOMIC DNA]</scope>
    <source>
        <strain evidence="7">Wonlab-2016</strain>
    </source>
</reference>
<keyword evidence="3" id="KW-0653">Protein transport</keyword>